<dbReference type="Pfam" id="PF03102">
    <property type="entry name" value="NeuB"/>
    <property type="match status" value="1"/>
</dbReference>
<protein>
    <recommendedName>
        <fullName evidence="1">PseI/NeuA/B-like domain-containing protein</fullName>
    </recommendedName>
</protein>
<feature type="domain" description="PseI/NeuA/B-like" evidence="1">
    <location>
        <begin position="40"/>
        <end position="246"/>
    </location>
</feature>
<evidence type="ECO:0000313" key="2">
    <source>
        <dbReference type="EMBL" id="SVD91562.1"/>
    </source>
</evidence>
<dbReference type="PANTHER" id="PTHR42966">
    <property type="entry name" value="N-ACETYLNEURAMINATE SYNTHASE"/>
    <property type="match status" value="1"/>
</dbReference>
<sequence>MTFKQQFEIDGRLVGEGCPTYVIAEMSANHGNDLNKAIEIIKKAKECGADAIKIQTYTADTLTIDCRTKAFEAKGAWEGMYLYDLYSNASMPWEWTEKLQKVAKEEEITLFSSPFDFSSIELLEKLNMPAYKIASPEMIDLPLVRRVAQTGKPIIMSTGGATLEQINEAVAIMIEENVKDLAILKCTSEYPAPPSRINLKTIQNLKDIFKCTVGLSDHTLGSAIPIASVAFGASIIEKHFIINRDDDTA</sequence>
<dbReference type="PANTHER" id="PTHR42966:SF2">
    <property type="entry name" value="PSEUDAMINIC ACID SYNTHASE"/>
    <property type="match status" value="1"/>
</dbReference>
<dbReference type="InterPro" id="IPR013785">
    <property type="entry name" value="Aldolase_TIM"/>
</dbReference>
<dbReference type="EMBL" id="UINC01181727">
    <property type="protein sequence ID" value="SVD91562.1"/>
    <property type="molecule type" value="Genomic_DNA"/>
</dbReference>
<dbReference type="InterPro" id="IPR013132">
    <property type="entry name" value="PseI/NeuA/B-like_N"/>
</dbReference>
<gene>
    <name evidence="2" type="ORF">METZ01_LOCUS444416</name>
</gene>
<proteinExistence type="predicted"/>
<dbReference type="AlphaFoldDB" id="A0A382Z7U0"/>
<accession>A0A382Z7U0</accession>
<dbReference type="SUPFAM" id="SSF51569">
    <property type="entry name" value="Aldolase"/>
    <property type="match status" value="1"/>
</dbReference>
<reference evidence="2" key="1">
    <citation type="submission" date="2018-05" db="EMBL/GenBank/DDBJ databases">
        <authorList>
            <person name="Lanie J.A."/>
            <person name="Ng W.-L."/>
            <person name="Kazmierczak K.M."/>
            <person name="Andrzejewski T.M."/>
            <person name="Davidsen T.M."/>
            <person name="Wayne K.J."/>
            <person name="Tettelin H."/>
            <person name="Glass J.I."/>
            <person name="Rusch D."/>
            <person name="Podicherti R."/>
            <person name="Tsui H.-C.T."/>
            <person name="Winkler M.E."/>
        </authorList>
    </citation>
    <scope>NUCLEOTIDE SEQUENCE</scope>
</reference>
<organism evidence="2">
    <name type="scientific">marine metagenome</name>
    <dbReference type="NCBI Taxonomy" id="408172"/>
    <lineage>
        <taxon>unclassified sequences</taxon>
        <taxon>metagenomes</taxon>
        <taxon>ecological metagenomes</taxon>
    </lineage>
</organism>
<dbReference type="GO" id="GO:0016051">
    <property type="term" value="P:carbohydrate biosynthetic process"/>
    <property type="evidence" value="ECO:0007669"/>
    <property type="project" value="InterPro"/>
</dbReference>
<evidence type="ECO:0000259" key="1">
    <source>
        <dbReference type="Pfam" id="PF03102"/>
    </source>
</evidence>
<dbReference type="Gene3D" id="3.20.20.70">
    <property type="entry name" value="Aldolase class I"/>
    <property type="match status" value="1"/>
</dbReference>
<name>A0A382Z7U0_9ZZZZ</name>
<dbReference type="GO" id="GO:0047444">
    <property type="term" value="F:N-acylneuraminate-9-phosphate synthase activity"/>
    <property type="evidence" value="ECO:0007669"/>
    <property type="project" value="TreeGrafter"/>
</dbReference>
<dbReference type="InterPro" id="IPR051690">
    <property type="entry name" value="PseI-like"/>
</dbReference>
<feature type="non-terminal residue" evidence="2">
    <location>
        <position position="249"/>
    </location>
</feature>